<accession>A0A8H6J9H5</accession>
<dbReference type="EMBL" id="WIGM01000923">
    <property type="protein sequence ID" value="KAF6808613.1"/>
    <property type="molecule type" value="Genomic_DNA"/>
</dbReference>
<comment type="caution">
    <text evidence="1">The sequence shown here is derived from an EMBL/GenBank/DDBJ whole genome shotgun (WGS) entry which is preliminary data.</text>
</comment>
<keyword evidence="2" id="KW-1185">Reference proteome</keyword>
<reference evidence="1" key="1">
    <citation type="journal article" date="2020" name="Phytopathology">
        <title>Genome Sequence Resources of Colletotrichum truncatum, C. plurivorum, C. musicola, and C. sojae: Four Species Pathogenic to Soybean (Glycine max).</title>
        <authorList>
            <person name="Rogerio F."/>
            <person name="Boufleur T.R."/>
            <person name="Ciampi-Guillardi M."/>
            <person name="Sukno S.A."/>
            <person name="Thon M.R."/>
            <person name="Massola Junior N.S."/>
            <person name="Baroncelli R."/>
        </authorList>
    </citation>
    <scope>NUCLEOTIDE SEQUENCE</scope>
    <source>
        <strain evidence="1">LFN0074</strain>
    </source>
</reference>
<evidence type="ECO:0000313" key="2">
    <source>
        <dbReference type="Proteomes" id="UP000639643"/>
    </source>
</evidence>
<dbReference type="Proteomes" id="UP000639643">
    <property type="component" value="Unassembled WGS sequence"/>
</dbReference>
<gene>
    <name evidence="1" type="ORF">CMUS01_13854</name>
</gene>
<dbReference type="AlphaFoldDB" id="A0A8H6J9H5"/>
<dbReference type="OrthoDB" id="245563at2759"/>
<sequence>MAAKPLVLSIALDFGASIERMHGTLIRRLREKANFEQPEEVDEIISALRQNPAPSAVLIMDQSVANDFPEVWDAVLAYVRAGGTAIAMGMFSSFIVPANIKPFFAKAGLSWEGGAYLRTDMKLRPEVAGAAAEKLPARFSMKGLLLKGVKAEAVMYSPDDGSQTQSAVFPSEKVQDTTQAAVAFAQVGAGKIGYVGDVNAEAELNDVILSMCGLLE</sequence>
<evidence type="ECO:0000313" key="1">
    <source>
        <dbReference type="EMBL" id="KAF6808613.1"/>
    </source>
</evidence>
<name>A0A8H6J9H5_9PEZI</name>
<organism evidence="1 2">
    <name type="scientific">Colletotrichum musicola</name>
    <dbReference type="NCBI Taxonomy" id="2175873"/>
    <lineage>
        <taxon>Eukaryota</taxon>
        <taxon>Fungi</taxon>
        <taxon>Dikarya</taxon>
        <taxon>Ascomycota</taxon>
        <taxon>Pezizomycotina</taxon>
        <taxon>Sordariomycetes</taxon>
        <taxon>Hypocreomycetidae</taxon>
        <taxon>Glomerellales</taxon>
        <taxon>Glomerellaceae</taxon>
        <taxon>Colletotrichum</taxon>
        <taxon>Colletotrichum orchidearum species complex</taxon>
    </lineage>
</organism>
<protein>
    <submittedName>
        <fullName evidence="1">Triacylglycerol lipase-like protein</fullName>
    </submittedName>
</protein>
<proteinExistence type="predicted"/>